<evidence type="ECO:0000256" key="8">
    <source>
        <dbReference type="ARBA" id="ARBA00022982"/>
    </source>
</evidence>
<evidence type="ECO:0000256" key="3">
    <source>
        <dbReference type="ARBA" id="ARBA00011700"/>
    </source>
</evidence>
<evidence type="ECO:0000256" key="17">
    <source>
        <dbReference type="RuleBase" id="RU003376"/>
    </source>
</evidence>
<evidence type="ECO:0000256" key="18">
    <source>
        <dbReference type="SAM" id="Phobius"/>
    </source>
</evidence>
<evidence type="ECO:0000256" key="1">
    <source>
        <dbReference type="ARBA" id="ARBA00004651"/>
    </source>
</evidence>
<keyword evidence="11 18" id="KW-0472">Membrane</keyword>
<comment type="similarity">
    <text evidence="2 17">Belongs to the cytochrome c oxidase subunit 3 family.</text>
</comment>
<keyword evidence="5" id="KW-0813">Transport</keyword>
<evidence type="ECO:0000259" key="19">
    <source>
        <dbReference type="PROSITE" id="PS50253"/>
    </source>
</evidence>
<dbReference type="InterPro" id="IPR033946">
    <property type="entry name" value="Ubiquinol_oxase_su3_dom"/>
</dbReference>
<dbReference type="RefSeq" id="WP_189468670.1">
    <property type="nucleotide sequence ID" value="NZ_BMXS01000008.1"/>
</dbReference>
<dbReference type="InterPro" id="IPR013833">
    <property type="entry name" value="Cyt_c_oxidase_su3_a-hlx"/>
</dbReference>
<evidence type="ECO:0000256" key="7">
    <source>
        <dbReference type="ARBA" id="ARBA00022692"/>
    </source>
</evidence>
<dbReference type="CDD" id="cd02863">
    <property type="entry name" value="Ubiquinol_oxidase_III"/>
    <property type="match status" value="1"/>
</dbReference>
<evidence type="ECO:0000256" key="6">
    <source>
        <dbReference type="ARBA" id="ARBA00022475"/>
    </source>
</evidence>
<dbReference type="Pfam" id="PF00510">
    <property type="entry name" value="COX3"/>
    <property type="match status" value="1"/>
</dbReference>
<dbReference type="NCBIfam" id="TIGR02842">
    <property type="entry name" value="CyoC"/>
    <property type="match status" value="1"/>
</dbReference>
<comment type="subcellular location">
    <subcellularLocation>
        <location evidence="1 17">Cell membrane</location>
        <topology evidence="1 17">Multi-pass membrane protein</topology>
    </subcellularLocation>
</comment>
<dbReference type="EMBL" id="BMXS01000008">
    <property type="protein sequence ID" value="GGX92247.1"/>
    <property type="molecule type" value="Genomic_DNA"/>
</dbReference>
<evidence type="ECO:0000256" key="9">
    <source>
        <dbReference type="ARBA" id="ARBA00022989"/>
    </source>
</evidence>
<keyword evidence="10" id="KW-0560">Oxidoreductase</keyword>
<comment type="function">
    <text evidence="12">Cytochrome bo(3) ubiquinol terminal oxidase is the component of the aerobic respiratory chain of E.coli that predominates when cells are grown at high aeration. Has proton pump activity across the membrane in addition to electron transfer, pumping 2 protons/electron.</text>
</comment>
<evidence type="ECO:0000256" key="4">
    <source>
        <dbReference type="ARBA" id="ARBA00014687"/>
    </source>
</evidence>
<reference evidence="21" key="1">
    <citation type="journal article" date="2019" name="Int. J. Syst. Evol. Microbiol.">
        <title>The Global Catalogue of Microorganisms (GCM) 10K type strain sequencing project: providing services to taxonomists for standard genome sequencing and annotation.</title>
        <authorList>
            <consortium name="The Broad Institute Genomics Platform"/>
            <consortium name="The Broad Institute Genome Sequencing Center for Infectious Disease"/>
            <person name="Wu L."/>
            <person name="Ma J."/>
        </authorList>
    </citation>
    <scope>NUCLEOTIDE SEQUENCE [LARGE SCALE GENOMIC DNA]</scope>
    <source>
        <strain evidence="21">KCTC 22228</strain>
    </source>
</reference>
<feature type="transmembrane region" description="Helical" evidence="18">
    <location>
        <begin position="64"/>
        <end position="84"/>
    </location>
</feature>
<feature type="transmembrane region" description="Helical" evidence="18">
    <location>
        <begin position="134"/>
        <end position="158"/>
    </location>
</feature>
<evidence type="ECO:0000256" key="11">
    <source>
        <dbReference type="ARBA" id="ARBA00023136"/>
    </source>
</evidence>
<evidence type="ECO:0000256" key="10">
    <source>
        <dbReference type="ARBA" id="ARBA00023002"/>
    </source>
</evidence>
<feature type="transmembrane region" description="Helical" evidence="18">
    <location>
        <begin position="96"/>
        <end position="114"/>
    </location>
</feature>
<dbReference type="Gene3D" id="1.20.120.80">
    <property type="entry name" value="Cytochrome c oxidase, subunit III, four-helix bundle"/>
    <property type="match status" value="1"/>
</dbReference>
<comment type="subunit">
    <text evidence="3">Heterooctamer of two A chains, two B chains, two C chains and two D chains.</text>
</comment>
<evidence type="ECO:0000313" key="20">
    <source>
        <dbReference type="EMBL" id="GGX92247.1"/>
    </source>
</evidence>
<dbReference type="Proteomes" id="UP000653056">
    <property type="component" value="Unassembled WGS sequence"/>
</dbReference>
<keyword evidence="8" id="KW-0249">Electron transport</keyword>
<evidence type="ECO:0000256" key="5">
    <source>
        <dbReference type="ARBA" id="ARBA00022448"/>
    </source>
</evidence>
<evidence type="ECO:0000256" key="16">
    <source>
        <dbReference type="ARBA" id="ARBA00032717"/>
    </source>
</evidence>
<dbReference type="SUPFAM" id="SSF81452">
    <property type="entry name" value="Cytochrome c oxidase subunit III-like"/>
    <property type="match status" value="1"/>
</dbReference>
<keyword evidence="7 17" id="KW-0812">Transmembrane</keyword>
<feature type="transmembrane region" description="Helical" evidence="18">
    <location>
        <begin position="178"/>
        <end position="198"/>
    </location>
</feature>
<keyword evidence="6" id="KW-1003">Cell membrane</keyword>
<dbReference type="PANTHER" id="PTHR11403:SF2">
    <property type="entry name" value="CYTOCHROME BO(3) UBIQUINOL OXIDASE SUBUNIT 3"/>
    <property type="match status" value="1"/>
</dbReference>
<feature type="transmembrane region" description="Helical" evidence="18">
    <location>
        <begin position="25"/>
        <end position="44"/>
    </location>
</feature>
<protein>
    <recommendedName>
        <fullName evidence="4">Cytochrome bo(3) ubiquinol oxidase subunit 3</fullName>
    </recommendedName>
    <alternativeName>
        <fullName evidence="15">Cytochrome o ubiquinol oxidase subunit 3</fullName>
    </alternativeName>
    <alternativeName>
        <fullName evidence="13">Oxidase bo(3) subunit 3</fullName>
    </alternativeName>
    <alternativeName>
        <fullName evidence="16">Ubiquinol oxidase polypeptide III</fullName>
    </alternativeName>
    <alternativeName>
        <fullName evidence="14">Ubiquinol oxidase subunit 3</fullName>
    </alternativeName>
</protein>
<dbReference type="InterPro" id="IPR000298">
    <property type="entry name" value="Cyt_c_oxidase-like_su3"/>
</dbReference>
<dbReference type="PROSITE" id="PS50253">
    <property type="entry name" value="COX3"/>
    <property type="match status" value="1"/>
</dbReference>
<evidence type="ECO:0000313" key="21">
    <source>
        <dbReference type="Proteomes" id="UP000653056"/>
    </source>
</evidence>
<proteinExistence type="inferred from homology"/>
<organism evidence="20 21">
    <name type="scientific">Litchfieldella qijiaojingensis</name>
    <dbReference type="NCBI Taxonomy" id="980347"/>
    <lineage>
        <taxon>Bacteria</taxon>
        <taxon>Pseudomonadati</taxon>
        <taxon>Pseudomonadota</taxon>
        <taxon>Gammaproteobacteria</taxon>
        <taxon>Oceanospirillales</taxon>
        <taxon>Halomonadaceae</taxon>
        <taxon>Litchfieldella</taxon>
    </lineage>
</organism>
<dbReference type="InterPro" id="IPR024791">
    <property type="entry name" value="Cyt_c/ubiquinol_Oxase_su3"/>
</dbReference>
<gene>
    <name evidence="20" type="primary">cyoC</name>
    <name evidence="20" type="ORF">GCM10007160_19800</name>
</gene>
<name>A0ABQ2YQP8_9GAMM</name>
<accession>A0ABQ2YQP8</accession>
<keyword evidence="21" id="KW-1185">Reference proteome</keyword>
<evidence type="ECO:0000256" key="2">
    <source>
        <dbReference type="ARBA" id="ARBA00010581"/>
    </source>
</evidence>
<dbReference type="InterPro" id="IPR035973">
    <property type="entry name" value="Cyt_c_oxidase_su3-like_sf"/>
</dbReference>
<comment type="caution">
    <text evidence="20">The sequence shown here is derived from an EMBL/GenBank/DDBJ whole genome shotgun (WGS) entry which is preliminary data.</text>
</comment>
<evidence type="ECO:0000256" key="13">
    <source>
        <dbReference type="ARBA" id="ARBA00030072"/>
    </source>
</evidence>
<keyword evidence="9 18" id="KW-1133">Transmembrane helix</keyword>
<evidence type="ECO:0000256" key="12">
    <source>
        <dbReference type="ARBA" id="ARBA00025694"/>
    </source>
</evidence>
<evidence type="ECO:0000256" key="15">
    <source>
        <dbReference type="ARBA" id="ARBA00032189"/>
    </source>
</evidence>
<feature type="domain" description="Heme-copper oxidase subunit III family profile" evidence="19">
    <location>
        <begin position="1"/>
        <end position="199"/>
    </location>
</feature>
<dbReference type="InterPro" id="IPR014206">
    <property type="entry name" value="Cyt_c_ubiqinol_oxidase_su3"/>
</dbReference>
<dbReference type="PANTHER" id="PTHR11403">
    <property type="entry name" value="CYTOCHROME C OXIDASE SUBUNIT III"/>
    <property type="match status" value="1"/>
</dbReference>
<evidence type="ECO:0000256" key="14">
    <source>
        <dbReference type="ARBA" id="ARBA00031884"/>
    </source>
</evidence>
<sequence length="200" mass="22298">MTTETLSHHDAHDHHDAGGIKVFGFWVYLMSDLVIFGSLFATYAVLMKGTAGGPTGADIFELPFILVETFLLLFSSFTYGMAVLAMNAGRIGQIKAWLGITFLLGAAFVGMEIYEFQHLIHEGFGPDRSAFLSAFFTLVGTHGLHVTFGLIWILVMLVQLHTKGLNDVTRPRILCLSLFWHFLDIVWICVFSFVYLMGVL</sequence>